<dbReference type="InterPro" id="IPR014825">
    <property type="entry name" value="DNA_alkylation"/>
</dbReference>
<reference evidence="1 2" key="1">
    <citation type="submission" date="2019-10" db="EMBL/GenBank/DDBJ databases">
        <title>Genomic analysis of Raineyella sp. CBA3103.</title>
        <authorList>
            <person name="Roh S.W."/>
        </authorList>
    </citation>
    <scope>NUCLEOTIDE SEQUENCE [LARGE SCALE GENOMIC DNA]</scope>
    <source>
        <strain evidence="1 2">CBA3103</strain>
    </source>
</reference>
<dbReference type="SUPFAM" id="SSF48371">
    <property type="entry name" value="ARM repeat"/>
    <property type="match status" value="1"/>
</dbReference>
<dbReference type="KEGG" id="rain:Rai3103_12050"/>
<proteinExistence type="predicted"/>
<dbReference type="PANTHER" id="PTHR34070:SF1">
    <property type="entry name" value="DNA ALKYLATION REPAIR PROTEIN"/>
    <property type="match status" value="1"/>
</dbReference>
<protein>
    <submittedName>
        <fullName evidence="1">DNA alkylation repair protein</fullName>
    </submittedName>
</protein>
<dbReference type="Pfam" id="PF08713">
    <property type="entry name" value="DNA_alkylation"/>
    <property type="match status" value="1"/>
</dbReference>
<keyword evidence="2" id="KW-1185">Reference proteome</keyword>
<sequence length="246" mass="27174">MNNGSVTDPLTLAHEVDAGLRAEARPERAASEKAYLKSHLRHYGTSVPAIRSTVRRTVGVEGLNHDDLRTLVAALWAMPVHECRVAAVELLASYVHLLSTDDVDLLERLLRESRTWALVDGLAANVVGPLVERAPGMGPVLDRWAVDADHWIRRAALLALLVPLRQGAGDFDRFGRYADAMLAEKEFFIRKAIGWVLRDTGRRRPDLVYAWLLPRASRASGVTVREAVKPLSDAQRAAILAARKPT</sequence>
<gene>
    <name evidence="1" type="ORF">Rai3103_12050</name>
</gene>
<name>A0A5Q2FFH8_9ACTN</name>
<dbReference type="EMBL" id="CP045725">
    <property type="protein sequence ID" value="QGF24274.1"/>
    <property type="molecule type" value="Genomic_DNA"/>
</dbReference>
<dbReference type="Proteomes" id="UP000386847">
    <property type="component" value="Chromosome"/>
</dbReference>
<organism evidence="1 2">
    <name type="scientific">Raineyella fluvialis</name>
    <dbReference type="NCBI Taxonomy" id="2662261"/>
    <lineage>
        <taxon>Bacteria</taxon>
        <taxon>Bacillati</taxon>
        <taxon>Actinomycetota</taxon>
        <taxon>Actinomycetes</taxon>
        <taxon>Propionibacteriales</taxon>
        <taxon>Propionibacteriaceae</taxon>
        <taxon>Raineyella</taxon>
    </lineage>
</organism>
<dbReference type="InterPro" id="IPR016024">
    <property type="entry name" value="ARM-type_fold"/>
</dbReference>
<dbReference type="Gene3D" id="1.25.10.90">
    <property type="match status" value="1"/>
</dbReference>
<dbReference type="PANTHER" id="PTHR34070">
    <property type="entry name" value="ARMADILLO-TYPE FOLD"/>
    <property type="match status" value="1"/>
</dbReference>
<evidence type="ECO:0000313" key="1">
    <source>
        <dbReference type="EMBL" id="QGF24274.1"/>
    </source>
</evidence>
<dbReference type="AlphaFoldDB" id="A0A5Q2FFH8"/>
<accession>A0A5Q2FFH8</accession>
<evidence type="ECO:0000313" key="2">
    <source>
        <dbReference type="Proteomes" id="UP000386847"/>
    </source>
</evidence>